<accession>A0AAE0EBI2</accession>
<dbReference type="Proteomes" id="UP001281410">
    <property type="component" value="Unassembled WGS sequence"/>
</dbReference>
<proteinExistence type="predicted"/>
<evidence type="ECO:0000313" key="1">
    <source>
        <dbReference type="EMBL" id="KAK3222156.1"/>
    </source>
</evidence>
<gene>
    <name evidence="1" type="ORF">Dsin_009181</name>
</gene>
<dbReference type="AlphaFoldDB" id="A0AAE0EBI2"/>
<dbReference type="EMBL" id="JANJYJ010000003">
    <property type="protein sequence ID" value="KAK3222156.1"/>
    <property type="molecule type" value="Genomic_DNA"/>
</dbReference>
<evidence type="ECO:0000313" key="2">
    <source>
        <dbReference type="Proteomes" id="UP001281410"/>
    </source>
</evidence>
<organism evidence="1 2">
    <name type="scientific">Dipteronia sinensis</name>
    <dbReference type="NCBI Taxonomy" id="43782"/>
    <lineage>
        <taxon>Eukaryota</taxon>
        <taxon>Viridiplantae</taxon>
        <taxon>Streptophyta</taxon>
        <taxon>Embryophyta</taxon>
        <taxon>Tracheophyta</taxon>
        <taxon>Spermatophyta</taxon>
        <taxon>Magnoliopsida</taxon>
        <taxon>eudicotyledons</taxon>
        <taxon>Gunneridae</taxon>
        <taxon>Pentapetalae</taxon>
        <taxon>rosids</taxon>
        <taxon>malvids</taxon>
        <taxon>Sapindales</taxon>
        <taxon>Sapindaceae</taxon>
        <taxon>Hippocastanoideae</taxon>
        <taxon>Acereae</taxon>
        <taxon>Dipteronia</taxon>
    </lineage>
</organism>
<protein>
    <submittedName>
        <fullName evidence="1">Uncharacterized protein</fullName>
    </submittedName>
</protein>
<name>A0AAE0EBI2_9ROSI</name>
<comment type="caution">
    <text evidence="1">The sequence shown here is derived from an EMBL/GenBank/DDBJ whole genome shotgun (WGS) entry which is preliminary data.</text>
</comment>
<reference evidence="1" key="1">
    <citation type="journal article" date="2023" name="Plant J.">
        <title>Genome sequences and population genomics provide insights into the demographic history, inbreeding, and mutation load of two 'living fossil' tree species of Dipteronia.</title>
        <authorList>
            <person name="Feng Y."/>
            <person name="Comes H.P."/>
            <person name="Chen J."/>
            <person name="Zhu S."/>
            <person name="Lu R."/>
            <person name="Zhang X."/>
            <person name="Li P."/>
            <person name="Qiu J."/>
            <person name="Olsen K.M."/>
            <person name="Qiu Y."/>
        </authorList>
    </citation>
    <scope>NUCLEOTIDE SEQUENCE</scope>
    <source>
        <strain evidence="1">NBL</strain>
    </source>
</reference>
<sequence>MYTLWIISGIPKSVKLCAVKKHERADWSIPGWTCFYEYNFRQRFWFPVSTLAQRLLMYYDISPGQLMPNSWRILISLTVLREKHGLNFELCSLLRSYYLKQHVHEKGRFALCLSSNATHLITDLSTNDRRWKYTSLMDPLGERSMYIHAFGIDMVSVSL</sequence>
<keyword evidence="2" id="KW-1185">Reference proteome</keyword>